<sequence length="166" mass="18026">MTDTALLERASTLLVTAMTVGDDHSWARVRRACAALSSRAHKVVDAELELTRGELLHRPELAEEAVGEWRTKLRRLVEADPRAAEGLRELVRALADRQGGRVAEGGVSNTIVGDVTGTAVQAHTIHGGVGNTGYQGDHVDQRGAQARRDVIGTQNNHHTRRPYKGQ</sequence>
<gene>
    <name evidence="1" type="ORF">NOSIN_10650</name>
</gene>
<keyword evidence="2" id="KW-1185">Reference proteome</keyword>
<dbReference type="EMBL" id="MCOK01000001">
    <property type="protein sequence ID" value="OOC54209.1"/>
    <property type="molecule type" value="Genomic_DNA"/>
</dbReference>
<name>A0A1V3C151_9ACTN</name>
<dbReference type="AlphaFoldDB" id="A0A1V3C151"/>
<dbReference type="RefSeq" id="WP_077690610.1">
    <property type="nucleotide sequence ID" value="NZ_MCOK01000001.1"/>
</dbReference>
<accession>A0A1V3C151</accession>
<dbReference type="STRING" id="501010.NOSIN_10650"/>
<reference evidence="2" key="1">
    <citation type="submission" date="2016-08" db="EMBL/GenBank/DDBJ databases">
        <authorList>
            <person name="Tokovenko B."/>
            <person name="Kalinowski J."/>
        </authorList>
    </citation>
    <scope>NUCLEOTIDE SEQUENCE [LARGE SCALE GENOMIC DNA]</scope>
    <source>
        <strain evidence="2">UTMC102</strain>
    </source>
</reference>
<dbReference type="OrthoDB" id="3430840at2"/>
<comment type="caution">
    <text evidence="1">The sequence shown here is derived from an EMBL/GenBank/DDBJ whole genome shotgun (WGS) entry which is preliminary data.</text>
</comment>
<evidence type="ECO:0000313" key="2">
    <source>
        <dbReference type="Proteomes" id="UP000189004"/>
    </source>
</evidence>
<protein>
    <submittedName>
        <fullName evidence="1">Uncharacterized protein</fullName>
    </submittedName>
</protein>
<organism evidence="1 2">
    <name type="scientific">Nocardiopsis sinuspersici</name>
    <dbReference type="NCBI Taxonomy" id="501010"/>
    <lineage>
        <taxon>Bacteria</taxon>
        <taxon>Bacillati</taxon>
        <taxon>Actinomycetota</taxon>
        <taxon>Actinomycetes</taxon>
        <taxon>Streptosporangiales</taxon>
        <taxon>Nocardiopsidaceae</taxon>
        <taxon>Nocardiopsis</taxon>
    </lineage>
</organism>
<proteinExistence type="predicted"/>
<evidence type="ECO:0000313" key="1">
    <source>
        <dbReference type="EMBL" id="OOC54209.1"/>
    </source>
</evidence>
<dbReference type="Proteomes" id="UP000189004">
    <property type="component" value="Unassembled WGS sequence"/>
</dbReference>